<dbReference type="Proteomes" id="UP000676169">
    <property type="component" value="Chromosome"/>
</dbReference>
<evidence type="ECO:0000256" key="6">
    <source>
        <dbReference type="NCBIfam" id="TIGR01068"/>
    </source>
</evidence>
<dbReference type="InterPro" id="IPR017937">
    <property type="entry name" value="Thioredoxin_CS"/>
</dbReference>
<reference evidence="11" key="1">
    <citation type="submission" date="2021-04" db="EMBL/GenBank/DDBJ databases">
        <title>Luteolibacter sp. 32A isolated from the skin of an Anderson's salamander (Ambystoma andersonii).</title>
        <authorList>
            <person name="Spergser J."/>
            <person name="Busse H.-J."/>
        </authorList>
    </citation>
    <scope>NUCLEOTIDE SEQUENCE</scope>
    <source>
        <strain evidence="11">32A</strain>
    </source>
</reference>
<dbReference type="GO" id="GO:0015035">
    <property type="term" value="F:protein-disulfide reductase activity"/>
    <property type="evidence" value="ECO:0007669"/>
    <property type="project" value="UniProtKB-UniRule"/>
</dbReference>
<dbReference type="PANTHER" id="PTHR45663">
    <property type="entry name" value="GEO12009P1"/>
    <property type="match status" value="1"/>
</dbReference>
<dbReference type="KEGG" id="lamb:KBB96_14845"/>
<feature type="domain" description="Thioredoxin" evidence="10">
    <location>
        <begin position="1"/>
        <end position="106"/>
    </location>
</feature>
<feature type="disulfide bond" description="Redox-active" evidence="9">
    <location>
        <begin position="30"/>
        <end position="33"/>
    </location>
</feature>
<dbReference type="PRINTS" id="PR00421">
    <property type="entry name" value="THIOREDOXIN"/>
</dbReference>
<dbReference type="EMBL" id="CP073100">
    <property type="protein sequence ID" value="QUE50141.1"/>
    <property type="molecule type" value="Genomic_DNA"/>
</dbReference>
<keyword evidence="2" id="KW-0813">Transport</keyword>
<feature type="active site" description="Nucleophile" evidence="8">
    <location>
        <position position="33"/>
    </location>
</feature>
<dbReference type="RefSeq" id="WP_211630230.1">
    <property type="nucleotide sequence ID" value="NZ_CP073100.1"/>
</dbReference>
<gene>
    <name evidence="11" type="primary">trxA</name>
    <name evidence="11" type="ORF">KBB96_14845</name>
</gene>
<dbReference type="CDD" id="cd02947">
    <property type="entry name" value="TRX_family"/>
    <property type="match status" value="1"/>
</dbReference>
<evidence type="ECO:0000256" key="5">
    <source>
        <dbReference type="ARBA" id="ARBA00023284"/>
    </source>
</evidence>
<evidence type="ECO:0000256" key="8">
    <source>
        <dbReference type="PIRSR" id="PIRSR000077-1"/>
    </source>
</evidence>
<dbReference type="InterPro" id="IPR005746">
    <property type="entry name" value="Thioredoxin"/>
</dbReference>
<evidence type="ECO:0000259" key="10">
    <source>
        <dbReference type="PROSITE" id="PS51352"/>
    </source>
</evidence>
<dbReference type="Pfam" id="PF00085">
    <property type="entry name" value="Thioredoxin"/>
    <property type="match status" value="1"/>
</dbReference>
<evidence type="ECO:0000313" key="11">
    <source>
        <dbReference type="EMBL" id="QUE50141.1"/>
    </source>
</evidence>
<dbReference type="PROSITE" id="PS51352">
    <property type="entry name" value="THIOREDOXIN_2"/>
    <property type="match status" value="1"/>
</dbReference>
<dbReference type="PIRSF" id="PIRSF000077">
    <property type="entry name" value="Thioredoxin"/>
    <property type="match status" value="1"/>
</dbReference>
<evidence type="ECO:0000256" key="9">
    <source>
        <dbReference type="PIRSR" id="PIRSR000077-4"/>
    </source>
</evidence>
<organism evidence="11 12">
    <name type="scientific">Luteolibacter ambystomatis</name>
    <dbReference type="NCBI Taxonomy" id="2824561"/>
    <lineage>
        <taxon>Bacteria</taxon>
        <taxon>Pseudomonadati</taxon>
        <taxon>Verrucomicrobiota</taxon>
        <taxon>Verrucomicrobiia</taxon>
        <taxon>Verrucomicrobiales</taxon>
        <taxon>Verrucomicrobiaceae</taxon>
        <taxon>Luteolibacter</taxon>
    </lineage>
</organism>
<accession>A0A975G7E5</accession>
<keyword evidence="5 9" id="KW-0676">Redox-active center</keyword>
<dbReference type="GO" id="GO:0005737">
    <property type="term" value="C:cytoplasm"/>
    <property type="evidence" value="ECO:0007669"/>
    <property type="project" value="TreeGrafter"/>
</dbReference>
<dbReference type="InterPro" id="IPR013766">
    <property type="entry name" value="Thioredoxin_domain"/>
</dbReference>
<evidence type="ECO:0000313" key="12">
    <source>
        <dbReference type="Proteomes" id="UP000676169"/>
    </source>
</evidence>
<dbReference type="FunFam" id="3.40.30.10:FF:000001">
    <property type="entry name" value="Thioredoxin"/>
    <property type="match status" value="1"/>
</dbReference>
<name>A0A975G7E5_9BACT</name>
<protein>
    <recommendedName>
        <fullName evidence="6 7">Thioredoxin</fullName>
    </recommendedName>
</protein>
<dbReference type="NCBIfam" id="TIGR01068">
    <property type="entry name" value="thioredoxin"/>
    <property type="match status" value="1"/>
</dbReference>
<keyword evidence="12" id="KW-1185">Reference proteome</keyword>
<sequence length="106" mass="11617">MALQLTEANFQSEVIDSDQPVLVDFWAEWCGPCKMIGPVIDQVSAELEGQAKVAKVNVDDARELAVKYGVRSIPLLLFFKNGEVKDQIVGANVTKDQLKSKLLALA</sequence>
<keyword evidence="3" id="KW-0249">Electron transport</keyword>
<dbReference type="SUPFAM" id="SSF52833">
    <property type="entry name" value="Thioredoxin-like"/>
    <property type="match status" value="1"/>
</dbReference>
<evidence type="ECO:0000256" key="1">
    <source>
        <dbReference type="ARBA" id="ARBA00008987"/>
    </source>
</evidence>
<feature type="site" description="Contributes to redox potential value" evidence="8">
    <location>
        <position position="31"/>
    </location>
</feature>
<dbReference type="PROSITE" id="PS00194">
    <property type="entry name" value="THIOREDOXIN_1"/>
    <property type="match status" value="1"/>
</dbReference>
<keyword evidence="4 9" id="KW-1015">Disulfide bond</keyword>
<evidence type="ECO:0000256" key="2">
    <source>
        <dbReference type="ARBA" id="ARBA00022448"/>
    </source>
</evidence>
<evidence type="ECO:0000256" key="4">
    <source>
        <dbReference type="ARBA" id="ARBA00023157"/>
    </source>
</evidence>
<feature type="site" description="Contributes to redox potential value" evidence="8">
    <location>
        <position position="32"/>
    </location>
</feature>
<dbReference type="Gene3D" id="3.40.30.10">
    <property type="entry name" value="Glutaredoxin"/>
    <property type="match status" value="1"/>
</dbReference>
<comment type="similarity">
    <text evidence="1 7">Belongs to the thioredoxin family.</text>
</comment>
<dbReference type="InterPro" id="IPR036249">
    <property type="entry name" value="Thioredoxin-like_sf"/>
</dbReference>
<dbReference type="PANTHER" id="PTHR45663:SF11">
    <property type="entry name" value="GEO12009P1"/>
    <property type="match status" value="1"/>
</dbReference>
<evidence type="ECO:0000256" key="7">
    <source>
        <dbReference type="PIRNR" id="PIRNR000077"/>
    </source>
</evidence>
<feature type="site" description="Deprotonates C-terminal active site Cys" evidence="8">
    <location>
        <position position="24"/>
    </location>
</feature>
<dbReference type="AlphaFoldDB" id="A0A975G7E5"/>
<evidence type="ECO:0000256" key="3">
    <source>
        <dbReference type="ARBA" id="ARBA00022982"/>
    </source>
</evidence>
<feature type="active site" description="Nucleophile" evidence="8">
    <location>
        <position position="30"/>
    </location>
</feature>
<proteinExistence type="inferred from homology"/>